<evidence type="ECO:0000256" key="6">
    <source>
        <dbReference type="ARBA" id="ARBA00023012"/>
    </source>
</evidence>
<dbReference type="Gene3D" id="6.10.250.690">
    <property type="match status" value="1"/>
</dbReference>
<feature type="domain" description="Histidine kinase" evidence="10">
    <location>
        <begin position="172"/>
        <end position="399"/>
    </location>
</feature>
<feature type="domain" description="Response regulatory" evidence="11">
    <location>
        <begin position="13"/>
        <end position="129"/>
    </location>
</feature>
<feature type="modified residue" description="4-aspartylphosphate" evidence="8">
    <location>
        <position position="62"/>
    </location>
</feature>
<evidence type="ECO:0000256" key="7">
    <source>
        <dbReference type="ARBA" id="ARBA00074306"/>
    </source>
</evidence>
<dbReference type="InterPro" id="IPR036097">
    <property type="entry name" value="HisK_dim/P_sf"/>
</dbReference>
<evidence type="ECO:0000313" key="12">
    <source>
        <dbReference type="EMBL" id="BAY81981.1"/>
    </source>
</evidence>
<dbReference type="SUPFAM" id="SSF47384">
    <property type="entry name" value="Homodimeric domain of signal transducing histidine kinase"/>
    <property type="match status" value="1"/>
</dbReference>
<dbReference type="InterPro" id="IPR003594">
    <property type="entry name" value="HATPase_dom"/>
</dbReference>
<evidence type="ECO:0000256" key="2">
    <source>
        <dbReference type="ARBA" id="ARBA00006402"/>
    </source>
</evidence>
<dbReference type="EC" id="2.7.13.3" evidence="3"/>
<proteinExistence type="inferred from homology"/>
<dbReference type="InterPro" id="IPR036890">
    <property type="entry name" value="HATPase_C_sf"/>
</dbReference>
<evidence type="ECO:0000259" key="10">
    <source>
        <dbReference type="PROSITE" id="PS50109"/>
    </source>
</evidence>
<dbReference type="SMART" id="SM00387">
    <property type="entry name" value="HATPase_c"/>
    <property type="match status" value="1"/>
</dbReference>
<dbReference type="CDD" id="cd16922">
    <property type="entry name" value="HATPase_EvgS-ArcB-TorS-like"/>
    <property type="match status" value="1"/>
</dbReference>
<evidence type="ECO:0000256" key="9">
    <source>
        <dbReference type="SAM" id="Coils"/>
    </source>
</evidence>
<evidence type="ECO:0000256" key="3">
    <source>
        <dbReference type="ARBA" id="ARBA00012438"/>
    </source>
</evidence>
<keyword evidence="4 8" id="KW-0597">Phosphoprotein</keyword>
<dbReference type="InterPro" id="IPR011006">
    <property type="entry name" value="CheY-like_superfamily"/>
</dbReference>
<dbReference type="CDD" id="cd00082">
    <property type="entry name" value="HisKA"/>
    <property type="match status" value="1"/>
</dbReference>
<evidence type="ECO:0000256" key="8">
    <source>
        <dbReference type="PROSITE-ProRule" id="PRU00169"/>
    </source>
</evidence>
<dbReference type="PROSITE" id="PS50109">
    <property type="entry name" value="HIS_KIN"/>
    <property type="match status" value="1"/>
</dbReference>
<organism evidence="12 13">
    <name type="scientific">Calothrix parasitica NIES-267</name>
    <dbReference type="NCBI Taxonomy" id="1973488"/>
    <lineage>
        <taxon>Bacteria</taxon>
        <taxon>Bacillati</taxon>
        <taxon>Cyanobacteriota</taxon>
        <taxon>Cyanophyceae</taxon>
        <taxon>Nostocales</taxon>
        <taxon>Calotrichaceae</taxon>
        <taxon>Calothrix</taxon>
    </lineage>
</organism>
<dbReference type="PRINTS" id="PR00344">
    <property type="entry name" value="BCTRLSENSOR"/>
</dbReference>
<dbReference type="SMART" id="SM00388">
    <property type="entry name" value="HisKA"/>
    <property type="match status" value="1"/>
</dbReference>
<dbReference type="InterPro" id="IPR001789">
    <property type="entry name" value="Sig_transdc_resp-reg_receiver"/>
</dbReference>
<comment type="catalytic activity">
    <reaction evidence="1">
        <text>ATP + protein L-histidine = ADP + protein N-phospho-L-histidine.</text>
        <dbReference type="EC" id="2.7.13.3"/>
    </reaction>
</comment>
<keyword evidence="9" id="KW-0175">Coiled coil</keyword>
<feature type="coiled-coil region" evidence="9">
    <location>
        <begin position="124"/>
        <end position="166"/>
    </location>
</feature>
<dbReference type="InterPro" id="IPR003661">
    <property type="entry name" value="HisK_dim/P_dom"/>
</dbReference>
<evidence type="ECO:0000256" key="5">
    <source>
        <dbReference type="ARBA" id="ARBA00022777"/>
    </source>
</evidence>
<dbReference type="AlphaFoldDB" id="A0A1Z4LL58"/>
<dbReference type="Proteomes" id="UP000218418">
    <property type="component" value="Chromosome"/>
</dbReference>
<dbReference type="PROSITE" id="PS50110">
    <property type="entry name" value="RESPONSE_REGULATORY"/>
    <property type="match status" value="1"/>
</dbReference>
<evidence type="ECO:0000259" key="11">
    <source>
        <dbReference type="PROSITE" id="PS50110"/>
    </source>
</evidence>
<dbReference type="PANTHER" id="PTHR45339">
    <property type="entry name" value="HYBRID SIGNAL TRANSDUCTION HISTIDINE KINASE J"/>
    <property type="match status" value="1"/>
</dbReference>
<keyword evidence="6" id="KW-0902">Two-component regulatory system</keyword>
<dbReference type="Pfam" id="PF02518">
    <property type="entry name" value="HATPase_c"/>
    <property type="match status" value="1"/>
</dbReference>
<reference evidence="12 13" key="1">
    <citation type="submission" date="2017-06" db="EMBL/GenBank/DDBJ databases">
        <title>Genome sequencing of cyanobaciteial culture collection at National Institute for Environmental Studies (NIES).</title>
        <authorList>
            <person name="Hirose Y."/>
            <person name="Shimura Y."/>
            <person name="Fujisawa T."/>
            <person name="Nakamura Y."/>
            <person name="Kawachi M."/>
        </authorList>
    </citation>
    <scope>NUCLEOTIDE SEQUENCE [LARGE SCALE GENOMIC DNA]</scope>
    <source>
        <strain evidence="12 13">NIES-267</strain>
    </source>
</reference>
<gene>
    <name evidence="12" type="ORF">NIES267_14590</name>
</gene>
<dbReference type="Gene3D" id="1.10.287.130">
    <property type="match status" value="1"/>
</dbReference>
<evidence type="ECO:0000256" key="4">
    <source>
        <dbReference type="ARBA" id="ARBA00022553"/>
    </source>
</evidence>
<dbReference type="SMART" id="SM00448">
    <property type="entry name" value="REC"/>
    <property type="match status" value="1"/>
</dbReference>
<dbReference type="Gene3D" id="3.40.50.2300">
    <property type="match status" value="1"/>
</dbReference>
<dbReference type="Pfam" id="PF00072">
    <property type="entry name" value="Response_reg"/>
    <property type="match status" value="1"/>
</dbReference>
<dbReference type="Pfam" id="PF00512">
    <property type="entry name" value="HisKA"/>
    <property type="match status" value="1"/>
</dbReference>
<dbReference type="FunFam" id="3.30.565.10:FF:000010">
    <property type="entry name" value="Sensor histidine kinase RcsC"/>
    <property type="match status" value="1"/>
</dbReference>
<dbReference type="Gene3D" id="3.30.565.10">
    <property type="entry name" value="Histidine kinase-like ATPase, C-terminal domain"/>
    <property type="match status" value="1"/>
</dbReference>
<accession>A0A1Z4LL58</accession>
<protein>
    <recommendedName>
        <fullName evidence="7">Circadian input-output histidine kinase CikA</fullName>
        <ecNumber evidence="3">2.7.13.3</ecNumber>
    </recommendedName>
</protein>
<evidence type="ECO:0000313" key="13">
    <source>
        <dbReference type="Proteomes" id="UP000218418"/>
    </source>
</evidence>
<keyword evidence="5 12" id="KW-0808">Transferase</keyword>
<dbReference type="OrthoDB" id="446897at2"/>
<evidence type="ECO:0000256" key="1">
    <source>
        <dbReference type="ARBA" id="ARBA00000085"/>
    </source>
</evidence>
<keyword evidence="13" id="KW-1185">Reference proteome</keyword>
<sequence length="502" mass="55890">MKSDSHELFGGENILIVDDTLESLQSLSATLSENGYTVQSAISGSKALIAARLTRPNLILLDIKMPDIDGYEVCKKLKESAKTSDIPIIFLSCLNNVSEKIKAFKVGGADYITKPFQIEEVLARVKHQVTIQKLTRQIKEQNQQLKNEAEERRKAERDAVAASQAKTLFFANMSHELRTPLNAIIGFSKLMSDNSVLNAEQQENINIINRSAENLLAFVNDVLKFSKIELGAIDLDNRGFDLYHLLDNIKEMFLLELKQTNLKLNFIVAPNVPGYIYTDEKKLRSCLCNLIGNAIKFTPQGTVVLRVSFSEGEEKHVDFSSSPRLIFQVEDTGCGISFDELDDLFDAFAQADAGRKSLQGTGLGLTITRNFIRMMGGEIEVESILGKGSIFSFYIVLDISKNLDSQLTNSRVTYTRASDLNNEVCHASLLEDLMTMPHAWVLSLNQAANEVDEDLLQTILAELPENKASLSDSLTALVKDFRLDIIVDLTKQILERKSRVGG</sequence>
<dbReference type="GO" id="GO:0000155">
    <property type="term" value="F:phosphorelay sensor kinase activity"/>
    <property type="evidence" value="ECO:0007669"/>
    <property type="project" value="InterPro"/>
</dbReference>
<dbReference type="SUPFAM" id="SSF52172">
    <property type="entry name" value="CheY-like"/>
    <property type="match status" value="1"/>
</dbReference>
<dbReference type="SUPFAM" id="SSF55874">
    <property type="entry name" value="ATPase domain of HSP90 chaperone/DNA topoisomerase II/histidine kinase"/>
    <property type="match status" value="1"/>
</dbReference>
<dbReference type="InterPro" id="IPR004358">
    <property type="entry name" value="Sig_transdc_His_kin-like_C"/>
</dbReference>
<name>A0A1Z4LL58_9CYAN</name>
<dbReference type="InterPro" id="IPR005467">
    <property type="entry name" value="His_kinase_dom"/>
</dbReference>
<dbReference type="EMBL" id="AP018227">
    <property type="protein sequence ID" value="BAY81981.1"/>
    <property type="molecule type" value="Genomic_DNA"/>
</dbReference>
<keyword evidence="5 12" id="KW-0418">Kinase</keyword>
<comment type="similarity">
    <text evidence="2">In the N-terminal section; belongs to the phytochrome family.</text>
</comment>
<dbReference type="PANTHER" id="PTHR45339:SF1">
    <property type="entry name" value="HYBRID SIGNAL TRANSDUCTION HISTIDINE KINASE J"/>
    <property type="match status" value="1"/>
</dbReference>